<feature type="coiled-coil region" evidence="2">
    <location>
        <begin position="40"/>
        <end position="67"/>
    </location>
</feature>
<name>A0AAW0LCJ7_QUESU</name>
<comment type="caution">
    <text evidence="3">The sequence shown here is derived from an EMBL/GenBank/DDBJ whole genome shotgun (WGS) entry which is preliminary data.</text>
</comment>
<dbReference type="AlphaFoldDB" id="A0AAW0LCJ7"/>
<dbReference type="PANTHER" id="PTHR33463">
    <property type="entry name" value="NB-ARC DOMAIN-CONTAINING PROTEIN-RELATED"/>
    <property type="match status" value="1"/>
</dbReference>
<dbReference type="SUPFAM" id="SSF52540">
    <property type="entry name" value="P-loop containing nucleoside triphosphate hydrolases"/>
    <property type="match status" value="1"/>
</dbReference>
<keyword evidence="1" id="KW-0611">Plant defense</keyword>
<sequence>MNFLEKIGDKIFDCVLAALGRKWDYLIHYKSNFDNLEPQVKDLQEARDRVQRDCDMAKNNAQAIEADVQTWLTRSDGIIAEAEEFIRNNGQAKMTCCNGWCPNLKSRYQVSKRASEMGLKVKEIKDEGKFGRVGYPESTQVVGTATSNTGYEAFKSRMQTLTGVLEALKDPKINRIGVYGMGGVGKTMLAKEVV</sequence>
<evidence type="ECO:0000313" key="4">
    <source>
        <dbReference type="Proteomes" id="UP000237347"/>
    </source>
</evidence>
<proteinExistence type="predicted"/>
<dbReference type="InterPro" id="IPR027417">
    <property type="entry name" value="P-loop_NTPase"/>
</dbReference>
<evidence type="ECO:0000256" key="2">
    <source>
        <dbReference type="SAM" id="Coils"/>
    </source>
</evidence>
<keyword evidence="2" id="KW-0175">Coiled coil</keyword>
<dbReference type="PANTHER" id="PTHR33463:SF198">
    <property type="entry name" value="RPP4C3"/>
    <property type="match status" value="1"/>
</dbReference>
<gene>
    <name evidence="3" type="ORF">CFP56_005742</name>
</gene>
<protein>
    <submittedName>
        <fullName evidence="3">Disease resistance protein</fullName>
    </submittedName>
</protein>
<dbReference type="InterPro" id="IPR050905">
    <property type="entry name" value="Plant_NBS-LRR"/>
</dbReference>
<dbReference type="Proteomes" id="UP000237347">
    <property type="component" value="Unassembled WGS sequence"/>
</dbReference>
<organism evidence="3 4">
    <name type="scientific">Quercus suber</name>
    <name type="common">Cork oak</name>
    <dbReference type="NCBI Taxonomy" id="58331"/>
    <lineage>
        <taxon>Eukaryota</taxon>
        <taxon>Viridiplantae</taxon>
        <taxon>Streptophyta</taxon>
        <taxon>Embryophyta</taxon>
        <taxon>Tracheophyta</taxon>
        <taxon>Spermatophyta</taxon>
        <taxon>Magnoliopsida</taxon>
        <taxon>eudicotyledons</taxon>
        <taxon>Gunneridae</taxon>
        <taxon>Pentapetalae</taxon>
        <taxon>rosids</taxon>
        <taxon>fabids</taxon>
        <taxon>Fagales</taxon>
        <taxon>Fagaceae</taxon>
        <taxon>Quercus</taxon>
    </lineage>
</organism>
<dbReference type="EMBL" id="PKMF04000133">
    <property type="protein sequence ID" value="KAK7848001.1"/>
    <property type="molecule type" value="Genomic_DNA"/>
</dbReference>
<evidence type="ECO:0000313" key="3">
    <source>
        <dbReference type="EMBL" id="KAK7848001.1"/>
    </source>
</evidence>
<keyword evidence="4" id="KW-1185">Reference proteome</keyword>
<reference evidence="3 4" key="1">
    <citation type="journal article" date="2018" name="Sci. Data">
        <title>The draft genome sequence of cork oak.</title>
        <authorList>
            <person name="Ramos A.M."/>
            <person name="Usie A."/>
            <person name="Barbosa P."/>
            <person name="Barros P.M."/>
            <person name="Capote T."/>
            <person name="Chaves I."/>
            <person name="Simoes F."/>
            <person name="Abreu I."/>
            <person name="Carrasquinho I."/>
            <person name="Faro C."/>
            <person name="Guimaraes J.B."/>
            <person name="Mendonca D."/>
            <person name="Nobrega F."/>
            <person name="Rodrigues L."/>
            <person name="Saibo N.J.M."/>
            <person name="Varela M.C."/>
            <person name="Egas C."/>
            <person name="Matos J."/>
            <person name="Miguel C.M."/>
            <person name="Oliveira M.M."/>
            <person name="Ricardo C.P."/>
            <person name="Goncalves S."/>
        </authorList>
    </citation>
    <scope>NUCLEOTIDE SEQUENCE [LARGE SCALE GENOMIC DNA]</scope>
    <source>
        <strain evidence="4">cv. HL8</strain>
    </source>
</reference>
<accession>A0AAW0LCJ7</accession>
<evidence type="ECO:0000256" key="1">
    <source>
        <dbReference type="ARBA" id="ARBA00022821"/>
    </source>
</evidence>
<dbReference type="Gene3D" id="3.40.50.300">
    <property type="entry name" value="P-loop containing nucleotide triphosphate hydrolases"/>
    <property type="match status" value="1"/>
</dbReference>